<feature type="compositionally biased region" description="Polar residues" evidence="1">
    <location>
        <begin position="296"/>
        <end position="306"/>
    </location>
</feature>
<keyword evidence="2" id="KW-0812">Transmembrane</keyword>
<name>A0A9W9C7P3_9PLEO</name>
<sequence length="518" mass="55422">MQKWSVPRSLALVVPVACILGGIQAALIIALRIAQDRKLQWPLSLMAVLSAALLAAGVLRHYLDIYLHRTVRGISFLFVGIDAAGDLFSLVSVLFQPELDVLGLVIYGTELILWIGVFACGGYYNLLPWLRSRSKRASSINNGAGGLSPACSRTRTRQSGPATEPIALHDLPSTKDPRLIAIMSTVATKVMSLSSTSGAPTPPNPTPCTESSNGNNNGTQPDFDAVGRILGPIQEDLNEQADVAMLPSPPINTPEAFSPAPSVYRVTRSRGFSLLGDRLAQLKLHERSSPRKDSDCASSSRSVVTSNEEDEGENIEDDTSSTGRSTGNWSASKYTRNKIAAPLISPTPAAIPIALGSARLNPRIEEYVQFSSKDLPVTGPAKGATSSTQAVPANNGSHTRGGSFDTIKSDGAVSGVTEKSTWAEEVEDAAERAFLRLEQLACDEYTLNPMHSMENHYVQRLQRLLAKIDRKVKVKVTYEDSPASSASSSTISTEAPTEVLEEPTNEAPGGAVEKVAKE</sequence>
<reference evidence="3" key="1">
    <citation type="submission" date="2022-10" db="EMBL/GenBank/DDBJ databases">
        <title>Tapping the CABI collections for fungal endophytes: first genome assemblies for Collariella, Neodidymelliopsis, Ascochyta clinopodiicola, Didymella pomorum, Didymosphaeria variabile, Neocosmospora piperis and Neocucurbitaria cava.</title>
        <authorList>
            <person name="Hill R."/>
        </authorList>
    </citation>
    <scope>NUCLEOTIDE SEQUENCE</scope>
    <source>
        <strain evidence="3">IMI 356815</strain>
    </source>
</reference>
<keyword evidence="4" id="KW-1185">Reference proteome</keyword>
<feature type="region of interest" description="Disordered" evidence="1">
    <location>
        <begin position="478"/>
        <end position="518"/>
    </location>
</feature>
<evidence type="ECO:0000256" key="1">
    <source>
        <dbReference type="SAM" id="MobiDB-lite"/>
    </source>
</evidence>
<dbReference type="Proteomes" id="UP001140513">
    <property type="component" value="Unassembled WGS sequence"/>
</dbReference>
<comment type="caution">
    <text evidence="3">The sequence shown here is derived from an EMBL/GenBank/DDBJ whole genome shotgun (WGS) entry which is preliminary data.</text>
</comment>
<organism evidence="3 4">
    <name type="scientific">Didymosphaeria variabile</name>
    <dbReference type="NCBI Taxonomy" id="1932322"/>
    <lineage>
        <taxon>Eukaryota</taxon>
        <taxon>Fungi</taxon>
        <taxon>Dikarya</taxon>
        <taxon>Ascomycota</taxon>
        <taxon>Pezizomycotina</taxon>
        <taxon>Dothideomycetes</taxon>
        <taxon>Pleosporomycetidae</taxon>
        <taxon>Pleosporales</taxon>
        <taxon>Massarineae</taxon>
        <taxon>Didymosphaeriaceae</taxon>
        <taxon>Didymosphaeria</taxon>
    </lineage>
</organism>
<dbReference type="EMBL" id="JAPEUX010000008">
    <property type="protein sequence ID" value="KAJ4347092.1"/>
    <property type="molecule type" value="Genomic_DNA"/>
</dbReference>
<feature type="compositionally biased region" description="Acidic residues" evidence="1">
    <location>
        <begin position="307"/>
        <end position="319"/>
    </location>
</feature>
<keyword evidence="2" id="KW-0472">Membrane</keyword>
<feature type="region of interest" description="Disordered" evidence="1">
    <location>
        <begin position="378"/>
        <end position="410"/>
    </location>
</feature>
<feature type="transmembrane region" description="Helical" evidence="2">
    <location>
        <begin position="75"/>
        <end position="95"/>
    </location>
</feature>
<proteinExistence type="predicted"/>
<protein>
    <submittedName>
        <fullName evidence="3">Uncharacterized protein</fullName>
    </submittedName>
</protein>
<feature type="compositionally biased region" description="Low complexity" evidence="1">
    <location>
        <begin position="481"/>
        <end position="498"/>
    </location>
</feature>
<feature type="compositionally biased region" description="Polar residues" evidence="1">
    <location>
        <begin position="151"/>
        <end position="161"/>
    </location>
</feature>
<accession>A0A9W9C7P3</accession>
<dbReference type="OrthoDB" id="407617at2759"/>
<feature type="region of interest" description="Disordered" evidence="1">
    <location>
        <begin position="285"/>
        <end position="330"/>
    </location>
</feature>
<keyword evidence="2" id="KW-1133">Transmembrane helix</keyword>
<evidence type="ECO:0000256" key="2">
    <source>
        <dbReference type="SAM" id="Phobius"/>
    </source>
</evidence>
<evidence type="ECO:0000313" key="3">
    <source>
        <dbReference type="EMBL" id="KAJ4347092.1"/>
    </source>
</evidence>
<feature type="region of interest" description="Disordered" evidence="1">
    <location>
        <begin position="193"/>
        <end position="225"/>
    </location>
</feature>
<dbReference type="GeneID" id="80914559"/>
<feature type="compositionally biased region" description="Polar residues" evidence="1">
    <location>
        <begin position="320"/>
        <end position="330"/>
    </location>
</feature>
<feature type="compositionally biased region" description="Polar residues" evidence="1">
    <location>
        <begin position="384"/>
        <end position="400"/>
    </location>
</feature>
<feature type="compositionally biased region" description="Basic and acidic residues" evidence="1">
    <location>
        <begin position="285"/>
        <end position="295"/>
    </location>
</feature>
<evidence type="ECO:0000313" key="4">
    <source>
        <dbReference type="Proteomes" id="UP001140513"/>
    </source>
</evidence>
<gene>
    <name evidence="3" type="ORF">N0V89_011029</name>
</gene>
<dbReference type="RefSeq" id="XP_056066892.1">
    <property type="nucleotide sequence ID" value="XM_056219765.1"/>
</dbReference>
<feature type="compositionally biased region" description="Polar residues" evidence="1">
    <location>
        <begin position="207"/>
        <end position="220"/>
    </location>
</feature>
<feature type="transmembrane region" description="Helical" evidence="2">
    <location>
        <begin position="101"/>
        <end position="126"/>
    </location>
</feature>
<feature type="region of interest" description="Disordered" evidence="1">
    <location>
        <begin position="141"/>
        <end position="170"/>
    </location>
</feature>
<dbReference type="AlphaFoldDB" id="A0A9W9C7P3"/>
<feature type="transmembrane region" description="Helical" evidence="2">
    <location>
        <begin position="41"/>
        <end position="63"/>
    </location>
</feature>